<organism evidence="1 2">
    <name type="scientific">Rhodoblastus acidophilus</name>
    <name type="common">Rhodopseudomonas acidophila</name>
    <dbReference type="NCBI Taxonomy" id="1074"/>
    <lineage>
        <taxon>Bacteria</taxon>
        <taxon>Pseudomonadati</taxon>
        <taxon>Pseudomonadota</taxon>
        <taxon>Alphaproteobacteria</taxon>
        <taxon>Hyphomicrobiales</taxon>
        <taxon>Rhodoblastaceae</taxon>
        <taxon>Rhodoblastus</taxon>
    </lineage>
</organism>
<keyword evidence="2" id="KW-1185">Reference proteome</keyword>
<dbReference type="AlphaFoldDB" id="A0A212S136"/>
<reference evidence="2" key="1">
    <citation type="submission" date="2017-06" db="EMBL/GenBank/DDBJ databases">
        <authorList>
            <person name="Varghese N."/>
            <person name="Submissions S."/>
        </authorList>
    </citation>
    <scope>NUCLEOTIDE SEQUENCE [LARGE SCALE GENOMIC DNA]</scope>
    <source>
        <strain evidence="2">DSM 137</strain>
    </source>
</reference>
<dbReference type="EMBL" id="FYDG01000010">
    <property type="protein sequence ID" value="SNB78783.1"/>
    <property type="molecule type" value="Genomic_DNA"/>
</dbReference>
<dbReference type="InterPro" id="IPR016024">
    <property type="entry name" value="ARM-type_fold"/>
</dbReference>
<name>A0A212S136_RHOAC</name>
<gene>
    <name evidence="1" type="ORF">SAMN06265338_11073</name>
</gene>
<dbReference type="OrthoDB" id="7359267at2"/>
<dbReference type="Proteomes" id="UP000198418">
    <property type="component" value="Unassembled WGS sequence"/>
</dbReference>
<evidence type="ECO:0000313" key="1">
    <source>
        <dbReference type="EMBL" id="SNB78783.1"/>
    </source>
</evidence>
<protein>
    <recommendedName>
        <fullName evidence="3">HEAT repeat domain-containing protein</fullName>
    </recommendedName>
</protein>
<dbReference type="SUPFAM" id="SSF48371">
    <property type="entry name" value="ARM repeat"/>
    <property type="match status" value="1"/>
</dbReference>
<dbReference type="Gene3D" id="1.25.10.10">
    <property type="entry name" value="Leucine-rich Repeat Variant"/>
    <property type="match status" value="1"/>
</dbReference>
<evidence type="ECO:0000313" key="2">
    <source>
        <dbReference type="Proteomes" id="UP000198418"/>
    </source>
</evidence>
<dbReference type="InterPro" id="IPR011989">
    <property type="entry name" value="ARM-like"/>
</dbReference>
<accession>A0A212S136</accession>
<proteinExistence type="predicted"/>
<sequence>MLVKRAASAEPAAADFDEPQAIRDLDAADPALRRHAAQTLRGRPDAVDALCRRLAVETERDVRAALLSNLIGQKSTHIADLLTSIFDKGGAALRNEVMEALWAMPAESIEKMQTMLASPNAKARLLAVNVLSEIPHSHAVDLLEQVLLKESDVNICLAAVDGLTHSDDFRSVGRLTQFAARFPHVEQAQFVVRSLLRGFGDTR</sequence>
<evidence type="ECO:0008006" key="3">
    <source>
        <dbReference type="Google" id="ProtNLM"/>
    </source>
</evidence>
<dbReference type="RefSeq" id="WP_088521723.1">
    <property type="nucleotide sequence ID" value="NZ_FYDG01000010.1"/>
</dbReference>